<accession>A0AAC9XNM3</accession>
<keyword evidence="1" id="KW-0805">Transcription regulation</keyword>
<keyword evidence="2 4" id="KW-0238">DNA-binding</keyword>
<dbReference type="InterPro" id="IPR036271">
    <property type="entry name" value="Tet_transcr_reg_TetR-rel_C_sf"/>
</dbReference>
<evidence type="ECO:0000256" key="3">
    <source>
        <dbReference type="ARBA" id="ARBA00023163"/>
    </source>
</evidence>
<feature type="domain" description="HTH tetR-type" evidence="5">
    <location>
        <begin position="2"/>
        <end position="62"/>
    </location>
</feature>
<dbReference type="SUPFAM" id="SSF48498">
    <property type="entry name" value="Tetracyclin repressor-like, C-terminal domain"/>
    <property type="match status" value="1"/>
</dbReference>
<dbReference type="EMBL" id="CP022272">
    <property type="protein sequence ID" value="ASJ97060.1"/>
    <property type="molecule type" value="Genomic_DNA"/>
</dbReference>
<dbReference type="InterPro" id="IPR009057">
    <property type="entry name" value="Homeodomain-like_sf"/>
</dbReference>
<organism evidence="6 7">
    <name type="scientific">Shewanella marisflavi</name>
    <dbReference type="NCBI Taxonomy" id="260364"/>
    <lineage>
        <taxon>Bacteria</taxon>
        <taxon>Pseudomonadati</taxon>
        <taxon>Pseudomonadota</taxon>
        <taxon>Gammaproteobacteria</taxon>
        <taxon>Alteromonadales</taxon>
        <taxon>Shewanellaceae</taxon>
        <taxon>Shewanella</taxon>
    </lineage>
</organism>
<dbReference type="KEGG" id="smav:CFF01_10955"/>
<dbReference type="Proteomes" id="UP000198233">
    <property type="component" value="Chromosome"/>
</dbReference>
<evidence type="ECO:0000256" key="1">
    <source>
        <dbReference type="ARBA" id="ARBA00023015"/>
    </source>
</evidence>
<evidence type="ECO:0000313" key="7">
    <source>
        <dbReference type="Proteomes" id="UP000198233"/>
    </source>
</evidence>
<evidence type="ECO:0000259" key="5">
    <source>
        <dbReference type="PROSITE" id="PS50977"/>
    </source>
</evidence>
<gene>
    <name evidence="6" type="ORF">CFF01_10955</name>
</gene>
<dbReference type="AlphaFoldDB" id="A0AAC9XNM3"/>
<dbReference type="InterPro" id="IPR001647">
    <property type="entry name" value="HTH_TetR"/>
</dbReference>
<evidence type="ECO:0000256" key="4">
    <source>
        <dbReference type="PROSITE-ProRule" id="PRU00335"/>
    </source>
</evidence>
<dbReference type="Pfam" id="PF00440">
    <property type="entry name" value="TetR_N"/>
    <property type="match status" value="1"/>
</dbReference>
<keyword evidence="3" id="KW-0804">Transcription</keyword>
<sequence>MTDKRQQLIDTALSLFIKRGINLVGINEVLKVSGVAKKTLYHHFSSKEALIVAVLETRHKIYIDWLNQRLSQGQDDFGKIEGLFAALDDWFNDRVPELSEFHGCLFINSAIECGDSRCQVSRFAKYHKQAVRELIREHLEQQDDALLDLICLLKEGAIVSAMVSQNKQAAKPCPAFIATYLNGKKCE</sequence>
<dbReference type="PANTHER" id="PTHR47506">
    <property type="entry name" value="TRANSCRIPTIONAL REGULATORY PROTEIN"/>
    <property type="match status" value="1"/>
</dbReference>
<reference evidence="6 7" key="1">
    <citation type="submission" date="2017-06" db="EMBL/GenBank/DDBJ databases">
        <title>Complete genome sequence of Shewanella marisflavi EP1 associated with anaerobic 2,4-dinitrotoluene reduction and salt tolerance.</title>
        <authorList>
            <person name="Huang J."/>
        </authorList>
    </citation>
    <scope>NUCLEOTIDE SEQUENCE [LARGE SCALE GENOMIC DNA]</scope>
    <source>
        <strain evidence="6 7">EP1</strain>
    </source>
</reference>
<name>A0AAC9XNM3_9GAMM</name>
<dbReference type="PROSITE" id="PS50977">
    <property type="entry name" value="HTH_TETR_2"/>
    <property type="match status" value="1"/>
</dbReference>
<dbReference type="SUPFAM" id="SSF46689">
    <property type="entry name" value="Homeodomain-like"/>
    <property type="match status" value="1"/>
</dbReference>
<evidence type="ECO:0000313" key="6">
    <source>
        <dbReference type="EMBL" id="ASJ97060.1"/>
    </source>
</evidence>
<feature type="DNA-binding region" description="H-T-H motif" evidence="4">
    <location>
        <begin position="25"/>
        <end position="44"/>
    </location>
</feature>
<dbReference type="Gene3D" id="1.10.357.10">
    <property type="entry name" value="Tetracycline Repressor, domain 2"/>
    <property type="match status" value="1"/>
</dbReference>
<proteinExistence type="predicted"/>
<dbReference type="PANTHER" id="PTHR47506:SF1">
    <property type="entry name" value="HTH-TYPE TRANSCRIPTIONAL REGULATOR YJDC"/>
    <property type="match status" value="1"/>
</dbReference>
<dbReference type="PRINTS" id="PR00455">
    <property type="entry name" value="HTHTETR"/>
</dbReference>
<dbReference type="RefSeq" id="WP_088904817.1">
    <property type="nucleotide sequence ID" value="NZ_CP022272.1"/>
</dbReference>
<evidence type="ECO:0000256" key="2">
    <source>
        <dbReference type="ARBA" id="ARBA00023125"/>
    </source>
</evidence>
<protein>
    <submittedName>
        <fullName evidence="6">TetR family transcriptional regulator</fullName>
    </submittedName>
</protein>
<dbReference type="GO" id="GO:0003677">
    <property type="term" value="F:DNA binding"/>
    <property type="evidence" value="ECO:0007669"/>
    <property type="project" value="UniProtKB-UniRule"/>
</dbReference>